<feature type="domain" description="Ig-like" evidence="2">
    <location>
        <begin position="108"/>
        <end position="188"/>
    </location>
</feature>
<dbReference type="RefSeq" id="WP_248655759.1">
    <property type="nucleotide sequence ID" value="NZ_CP096658.1"/>
</dbReference>
<dbReference type="AlphaFoldDB" id="A0A8U0IJQ2"/>
<dbReference type="EMBL" id="CP096658">
    <property type="protein sequence ID" value="UPW01357.1"/>
    <property type="molecule type" value="Genomic_DNA"/>
</dbReference>
<feature type="compositionally biased region" description="Low complexity" evidence="1">
    <location>
        <begin position="46"/>
        <end position="58"/>
    </location>
</feature>
<protein>
    <recommendedName>
        <fullName evidence="2">Ig-like domain-containing protein</fullName>
    </recommendedName>
</protein>
<feature type="region of interest" description="Disordered" evidence="1">
    <location>
        <begin position="21"/>
        <end position="66"/>
    </location>
</feature>
<dbReference type="KEGG" id="haxz:M0R88_04445"/>
<gene>
    <name evidence="3" type="ORF">M0R88_04445</name>
</gene>
<name>A0A8U0IJQ2_9EURY</name>
<reference evidence="3" key="1">
    <citation type="submission" date="2022-04" db="EMBL/GenBank/DDBJ databases">
        <title>Diverse halophilic archaea isolated from saline environments.</title>
        <authorList>
            <person name="Cui H.-L."/>
        </authorList>
    </citation>
    <scope>NUCLEOTIDE SEQUENCE</scope>
    <source>
        <strain evidence="3">XZYJT40</strain>
    </source>
</reference>
<dbReference type="GeneID" id="72189078"/>
<dbReference type="InterPro" id="IPR058929">
    <property type="entry name" value="Ig_halo"/>
</dbReference>
<proteinExistence type="predicted"/>
<dbReference type="PROSITE" id="PS51257">
    <property type="entry name" value="PROKAR_LIPOPROTEIN"/>
    <property type="match status" value="1"/>
</dbReference>
<evidence type="ECO:0000256" key="1">
    <source>
        <dbReference type="SAM" id="MobiDB-lite"/>
    </source>
</evidence>
<dbReference type="Proteomes" id="UP000830434">
    <property type="component" value="Chromosome"/>
</dbReference>
<dbReference type="Pfam" id="PF25942">
    <property type="entry name" value="Ig_halo"/>
    <property type="match status" value="1"/>
</dbReference>
<evidence type="ECO:0000313" key="3">
    <source>
        <dbReference type="EMBL" id="UPW01357.1"/>
    </source>
</evidence>
<accession>A0A8U0IJQ2</accession>
<sequence>MASRWILAVVVCVLLAGCGGPSTDGGTGETTQTTSAERVLAPPPGTTTAPETGSTTGAATGGTGATAANAATTNASTSNATNGTAQTTMATYDKNVGYELRVSNAGPTERTVTVRVVDANDSTVTVEVSVDLAANESVERDLDFPSAGTYEVSVEVGDASATEEWAVASRDPEDALSVHVSEDGEVYLGFVAI</sequence>
<keyword evidence="4" id="KW-1185">Reference proteome</keyword>
<organism evidence="3 4">
    <name type="scientific">Halorussus gelatinilyticus</name>
    <dbReference type="NCBI Taxonomy" id="2937524"/>
    <lineage>
        <taxon>Archaea</taxon>
        <taxon>Methanobacteriati</taxon>
        <taxon>Methanobacteriota</taxon>
        <taxon>Stenosarchaea group</taxon>
        <taxon>Halobacteria</taxon>
        <taxon>Halobacteriales</taxon>
        <taxon>Haladaptataceae</taxon>
        <taxon>Halorussus</taxon>
    </lineage>
</organism>
<evidence type="ECO:0000259" key="2">
    <source>
        <dbReference type="Pfam" id="PF25942"/>
    </source>
</evidence>
<evidence type="ECO:0000313" key="4">
    <source>
        <dbReference type="Proteomes" id="UP000830434"/>
    </source>
</evidence>